<name>A0A2U2XE68_9FLAO</name>
<reference evidence="1 2" key="1">
    <citation type="submission" date="2018-05" db="EMBL/GenBank/DDBJ databases">
        <title>Brumimicrobium oceani sp. nov., isolated from coastal sediment.</title>
        <authorList>
            <person name="Kou Y."/>
        </authorList>
    </citation>
    <scope>NUCLEOTIDE SEQUENCE [LARGE SCALE GENOMIC DNA]</scope>
    <source>
        <strain evidence="1 2">C305</strain>
    </source>
</reference>
<reference evidence="1 2" key="2">
    <citation type="submission" date="2018-05" db="EMBL/GenBank/DDBJ databases">
        <authorList>
            <person name="Lanie J.A."/>
            <person name="Ng W.-L."/>
            <person name="Kazmierczak K.M."/>
            <person name="Andrzejewski T.M."/>
            <person name="Davidsen T.M."/>
            <person name="Wayne K.J."/>
            <person name="Tettelin H."/>
            <person name="Glass J.I."/>
            <person name="Rusch D."/>
            <person name="Podicherti R."/>
            <person name="Tsui H.-C.T."/>
            <person name="Winkler M.E."/>
        </authorList>
    </citation>
    <scope>NUCLEOTIDE SEQUENCE [LARGE SCALE GENOMIC DNA]</scope>
    <source>
        <strain evidence="1 2">C305</strain>
    </source>
</reference>
<evidence type="ECO:0008006" key="3">
    <source>
        <dbReference type="Google" id="ProtNLM"/>
    </source>
</evidence>
<evidence type="ECO:0000313" key="2">
    <source>
        <dbReference type="Proteomes" id="UP000245370"/>
    </source>
</evidence>
<comment type="caution">
    <text evidence="1">The sequence shown here is derived from an EMBL/GenBank/DDBJ whole genome shotgun (WGS) entry which is preliminary data.</text>
</comment>
<organism evidence="1 2">
    <name type="scientific">Brumimicrobium oceani</name>
    <dbReference type="NCBI Taxonomy" id="2100725"/>
    <lineage>
        <taxon>Bacteria</taxon>
        <taxon>Pseudomonadati</taxon>
        <taxon>Bacteroidota</taxon>
        <taxon>Flavobacteriia</taxon>
        <taxon>Flavobacteriales</taxon>
        <taxon>Crocinitomicaceae</taxon>
        <taxon>Brumimicrobium</taxon>
    </lineage>
</organism>
<keyword evidence="2" id="KW-1185">Reference proteome</keyword>
<sequence>MLEFFAVCLIIFNVYRQYLSNASLTLRRLVSILILFGGSGIAFAVNPIYEGDFSHQYREINLAGENADTFQHGLTMIALPGCPFCFEKLKEMKIVNEIYPELPMFVLVVNNDSLAVESYREASNDNIQVSLFPESTLLKSIIMGGYPNLIYKDSDGSSRLINWNNSGFGSASWDYILEEEGL</sequence>
<dbReference type="AlphaFoldDB" id="A0A2U2XE68"/>
<protein>
    <recommendedName>
        <fullName evidence="3">Redoxin domain-containing protein</fullName>
    </recommendedName>
</protein>
<dbReference type="Proteomes" id="UP000245370">
    <property type="component" value="Unassembled WGS sequence"/>
</dbReference>
<gene>
    <name evidence="1" type="ORF">DIT68_05600</name>
</gene>
<dbReference type="EMBL" id="QFRJ01000003">
    <property type="protein sequence ID" value="PWH86030.1"/>
    <property type="molecule type" value="Genomic_DNA"/>
</dbReference>
<evidence type="ECO:0000313" key="1">
    <source>
        <dbReference type="EMBL" id="PWH86030.1"/>
    </source>
</evidence>
<proteinExistence type="predicted"/>
<accession>A0A2U2XE68</accession>